<dbReference type="Proteomes" id="UP001497045">
    <property type="component" value="Unassembled WGS sequence"/>
</dbReference>
<dbReference type="RefSeq" id="WP_341671832.1">
    <property type="nucleotide sequence ID" value="NZ_JBBYHV010000001.1"/>
</dbReference>
<accession>A0ABU9IA71</accession>
<evidence type="ECO:0000313" key="2">
    <source>
        <dbReference type="EMBL" id="MEL1249300.1"/>
    </source>
</evidence>
<feature type="signal peptide" evidence="1">
    <location>
        <begin position="1"/>
        <end position="22"/>
    </location>
</feature>
<gene>
    <name evidence="2" type="ORF">AAEO60_01295</name>
</gene>
<feature type="chain" id="PRO_5046356121" evidence="1">
    <location>
        <begin position="23"/>
        <end position="102"/>
    </location>
</feature>
<dbReference type="InterPro" id="IPR030972">
    <property type="entry name" value="UrcA_uranyl"/>
</dbReference>
<dbReference type="EMBL" id="JBBYHV010000001">
    <property type="protein sequence ID" value="MEL1249300.1"/>
    <property type="molecule type" value="Genomic_DNA"/>
</dbReference>
<keyword evidence="3" id="KW-1185">Reference proteome</keyword>
<name>A0ABU9IA71_9SPHN</name>
<organism evidence="2 3">
    <name type="scientific">Aurantiacibacter gilvus</name>
    <dbReference type="NCBI Taxonomy" id="3139141"/>
    <lineage>
        <taxon>Bacteria</taxon>
        <taxon>Pseudomonadati</taxon>
        <taxon>Pseudomonadota</taxon>
        <taxon>Alphaproteobacteria</taxon>
        <taxon>Sphingomonadales</taxon>
        <taxon>Erythrobacteraceae</taxon>
        <taxon>Aurantiacibacter</taxon>
    </lineage>
</organism>
<protein>
    <submittedName>
        <fullName evidence="2">UrcA family protein</fullName>
    </submittedName>
</protein>
<evidence type="ECO:0000256" key="1">
    <source>
        <dbReference type="SAM" id="SignalP"/>
    </source>
</evidence>
<keyword evidence="1" id="KW-0732">Signal</keyword>
<sequence>MTKGNTMGLAIAFSLVATNAQAAEEEVSFHYNPEELADQESAAKLSQRVRRTAREACRRSATAPRRLVRECRRSIEEQLLTQIDLGDRPVSIVRNVDLHQGD</sequence>
<dbReference type="NCBIfam" id="TIGR04433">
    <property type="entry name" value="UrcA_uranyl"/>
    <property type="match status" value="1"/>
</dbReference>
<reference evidence="2 3" key="1">
    <citation type="submission" date="2024-04" db="EMBL/GenBank/DDBJ databases">
        <title>Aurantiacibacter sp. DGU6 16S ribosomal RNA gene Genome sequencing and assembly.</title>
        <authorList>
            <person name="Park S."/>
        </authorList>
    </citation>
    <scope>NUCLEOTIDE SEQUENCE [LARGE SCALE GENOMIC DNA]</scope>
    <source>
        <strain evidence="2 3">DGU6</strain>
    </source>
</reference>
<proteinExistence type="predicted"/>
<comment type="caution">
    <text evidence="2">The sequence shown here is derived from an EMBL/GenBank/DDBJ whole genome shotgun (WGS) entry which is preliminary data.</text>
</comment>
<evidence type="ECO:0000313" key="3">
    <source>
        <dbReference type="Proteomes" id="UP001497045"/>
    </source>
</evidence>